<dbReference type="GO" id="GO:0008168">
    <property type="term" value="F:methyltransferase activity"/>
    <property type="evidence" value="ECO:0007669"/>
    <property type="project" value="UniProtKB-KW"/>
</dbReference>
<evidence type="ECO:0000256" key="4">
    <source>
        <dbReference type="ARBA" id="ARBA00022723"/>
    </source>
</evidence>
<dbReference type="Gene3D" id="3.40.10.10">
    <property type="entry name" value="DNA Methylphosphotriester Repair Domain"/>
    <property type="match status" value="1"/>
</dbReference>
<evidence type="ECO:0000256" key="1">
    <source>
        <dbReference type="ARBA" id="ARBA00001947"/>
    </source>
</evidence>
<dbReference type="FunFam" id="3.40.10.10:FF:000001">
    <property type="entry name" value="DNA-3-methyladenine glycosylase 2"/>
    <property type="match status" value="1"/>
</dbReference>
<dbReference type="InterPro" id="IPR035451">
    <property type="entry name" value="Ada-like_dom_sf"/>
</dbReference>
<dbReference type="Gene3D" id="1.10.10.60">
    <property type="entry name" value="Homeodomain-like"/>
    <property type="match status" value="2"/>
</dbReference>
<dbReference type="Pfam" id="PF02805">
    <property type="entry name" value="Ada_Zn_binding"/>
    <property type="match status" value="1"/>
</dbReference>
<comment type="caution">
    <text evidence="13">The sequence shown here is derived from an EMBL/GenBank/DDBJ whole genome shotgun (WGS) entry which is preliminary data.</text>
</comment>
<accession>A0A3A1UKS8</accession>
<evidence type="ECO:0000256" key="7">
    <source>
        <dbReference type="ARBA" id="ARBA00023015"/>
    </source>
</evidence>
<dbReference type="InterPro" id="IPR018060">
    <property type="entry name" value="HTH_AraC"/>
</dbReference>
<dbReference type="PANTHER" id="PTHR43280:SF28">
    <property type="entry name" value="HTH-TYPE TRANSCRIPTIONAL ACTIVATOR RHAS"/>
    <property type="match status" value="1"/>
</dbReference>
<evidence type="ECO:0000256" key="5">
    <source>
        <dbReference type="ARBA" id="ARBA00022763"/>
    </source>
</evidence>
<dbReference type="SMART" id="SM00342">
    <property type="entry name" value="HTH_ARAC"/>
    <property type="match status" value="1"/>
</dbReference>
<evidence type="ECO:0000313" key="13">
    <source>
        <dbReference type="EMBL" id="RIX47288.1"/>
    </source>
</evidence>
<reference evidence="13 14" key="1">
    <citation type="submission" date="2018-09" db="EMBL/GenBank/DDBJ databases">
        <title>Paenibacillus aracenensis nov. sp. isolated from a cave in southern Spain.</title>
        <authorList>
            <person name="Jurado V."/>
            <person name="Gutierrez-Patricio S."/>
            <person name="Gonzalez-Pimentel J.L."/>
            <person name="Miller A.Z."/>
            <person name="Laiz L."/>
            <person name="Saiz-Jimenez C."/>
        </authorList>
    </citation>
    <scope>NUCLEOTIDE SEQUENCE [LARGE SCALE GENOMIC DNA]</scope>
    <source>
        <strain evidence="13 14">DSM 22867</strain>
    </source>
</reference>
<keyword evidence="11" id="KW-0234">DNA repair</keyword>
<evidence type="ECO:0000256" key="2">
    <source>
        <dbReference type="ARBA" id="ARBA00022603"/>
    </source>
</evidence>
<dbReference type="EMBL" id="QXQA01000024">
    <property type="protein sequence ID" value="RIX47288.1"/>
    <property type="molecule type" value="Genomic_DNA"/>
</dbReference>
<evidence type="ECO:0000256" key="10">
    <source>
        <dbReference type="ARBA" id="ARBA00023163"/>
    </source>
</evidence>
<dbReference type="SUPFAM" id="SSF46689">
    <property type="entry name" value="Homeodomain-like"/>
    <property type="match status" value="2"/>
</dbReference>
<evidence type="ECO:0000256" key="9">
    <source>
        <dbReference type="ARBA" id="ARBA00023159"/>
    </source>
</evidence>
<dbReference type="PROSITE" id="PS00041">
    <property type="entry name" value="HTH_ARAC_FAMILY_1"/>
    <property type="match status" value="1"/>
</dbReference>
<protein>
    <submittedName>
        <fullName evidence="13">AraC family transcriptional regulator</fullName>
    </submittedName>
</protein>
<keyword evidence="2" id="KW-0489">Methyltransferase</keyword>
<keyword evidence="8" id="KW-0238">DNA-binding</keyword>
<evidence type="ECO:0000313" key="14">
    <source>
        <dbReference type="Proteomes" id="UP000266482"/>
    </source>
</evidence>
<dbReference type="SUPFAM" id="SSF57884">
    <property type="entry name" value="Ada DNA repair protein, N-terminal domain (N-Ada 10)"/>
    <property type="match status" value="1"/>
</dbReference>
<dbReference type="Pfam" id="PF12833">
    <property type="entry name" value="HTH_18"/>
    <property type="match status" value="1"/>
</dbReference>
<dbReference type="GO" id="GO:0003700">
    <property type="term" value="F:DNA-binding transcription factor activity"/>
    <property type="evidence" value="ECO:0007669"/>
    <property type="project" value="InterPro"/>
</dbReference>
<evidence type="ECO:0000259" key="12">
    <source>
        <dbReference type="PROSITE" id="PS01124"/>
    </source>
</evidence>
<dbReference type="Proteomes" id="UP000266482">
    <property type="component" value="Unassembled WGS sequence"/>
</dbReference>
<dbReference type="OrthoDB" id="9802228at2"/>
<proteinExistence type="predicted"/>
<evidence type="ECO:0000256" key="11">
    <source>
        <dbReference type="ARBA" id="ARBA00023204"/>
    </source>
</evidence>
<dbReference type="GO" id="GO:0043565">
    <property type="term" value="F:sequence-specific DNA binding"/>
    <property type="evidence" value="ECO:0007669"/>
    <property type="project" value="InterPro"/>
</dbReference>
<keyword evidence="9" id="KW-0010">Activator</keyword>
<sequence>MKRKRRPGQIAEEQWQAIIRNDSDYDGRFYYAVRTTGIYCRPSCKSKPPNRDNAEVFPSSADAAAAGYRPCKRCKPAGGRLPDEEWTQQIIDYIDRHYEEELDLATLGELCHGSPYHLHRTFRKVTGMTPLAYLQQARVKEAQRLLAATELPVTRIGDNVGMRNTPYFTTLFKKLTGQTPAQYRQSQRLGKEG</sequence>
<organism evidence="13 14">
    <name type="scientific">Paenibacillus nanensis</name>
    <dbReference type="NCBI Taxonomy" id="393251"/>
    <lineage>
        <taxon>Bacteria</taxon>
        <taxon>Bacillati</taxon>
        <taxon>Bacillota</taxon>
        <taxon>Bacilli</taxon>
        <taxon>Bacillales</taxon>
        <taxon>Paenibacillaceae</taxon>
        <taxon>Paenibacillus</taxon>
    </lineage>
</organism>
<comment type="cofactor">
    <cofactor evidence="1">
        <name>Zn(2+)</name>
        <dbReference type="ChEBI" id="CHEBI:29105"/>
    </cofactor>
</comment>
<dbReference type="PANTHER" id="PTHR43280">
    <property type="entry name" value="ARAC-FAMILY TRANSCRIPTIONAL REGULATOR"/>
    <property type="match status" value="1"/>
</dbReference>
<dbReference type="GO" id="GO:0032259">
    <property type="term" value="P:methylation"/>
    <property type="evidence" value="ECO:0007669"/>
    <property type="project" value="UniProtKB-KW"/>
</dbReference>
<evidence type="ECO:0000256" key="6">
    <source>
        <dbReference type="ARBA" id="ARBA00022833"/>
    </source>
</evidence>
<dbReference type="AlphaFoldDB" id="A0A3A1UKS8"/>
<dbReference type="InterPro" id="IPR009057">
    <property type="entry name" value="Homeodomain-like_sf"/>
</dbReference>
<evidence type="ECO:0000256" key="8">
    <source>
        <dbReference type="ARBA" id="ARBA00023125"/>
    </source>
</evidence>
<evidence type="ECO:0000256" key="3">
    <source>
        <dbReference type="ARBA" id="ARBA00022679"/>
    </source>
</evidence>
<keyword evidence="6" id="KW-0862">Zinc</keyword>
<dbReference type="PROSITE" id="PS01124">
    <property type="entry name" value="HTH_ARAC_FAMILY_2"/>
    <property type="match status" value="1"/>
</dbReference>
<dbReference type="GO" id="GO:0008270">
    <property type="term" value="F:zinc ion binding"/>
    <property type="evidence" value="ECO:0007669"/>
    <property type="project" value="InterPro"/>
</dbReference>
<name>A0A3A1UKS8_9BACL</name>
<keyword evidence="4" id="KW-0479">Metal-binding</keyword>
<keyword evidence="14" id="KW-1185">Reference proteome</keyword>
<feature type="domain" description="HTH araC/xylS-type" evidence="12">
    <location>
        <begin position="88"/>
        <end position="186"/>
    </location>
</feature>
<keyword evidence="10" id="KW-0804">Transcription</keyword>
<dbReference type="GO" id="GO:0006307">
    <property type="term" value="P:DNA alkylation repair"/>
    <property type="evidence" value="ECO:0007669"/>
    <property type="project" value="UniProtKB-ARBA"/>
</dbReference>
<dbReference type="InterPro" id="IPR016220">
    <property type="entry name" value="Me-P-triester_DNA_alkyl-Trfase"/>
</dbReference>
<gene>
    <name evidence="13" type="ORF">D3P08_25475</name>
</gene>
<keyword evidence="7" id="KW-0805">Transcription regulation</keyword>
<dbReference type="InterPro" id="IPR018062">
    <property type="entry name" value="HTH_AraC-typ_CS"/>
</dbReference>
<keyword evidence="5" id="KW-0227">DNA damage</keyword>
<keyword evidence="3" id="KW-0808">Transferase</keyword>
<dbReference type="PIRSF" id="PIRSF000408">
    <property type="entry name" value="Alkyltransferas_AdaA"/>
    <property type="match status" value="1"/>
</dbReference>
<dbReference type="InterPro" id="IPR004026">
    <property type="entry name" value="Ada_DNA_repair_Zn-bd"/>
</dbReference>